<dbReference type="InterPro" id="IPR021410">
    <property type="entry name" value="FAF"/>
</dbReference>
<sequence>MVRISITKTLNSILGFSDSDGRRHPHPHRWPHLYPSPEHCGLHILAADSPKLHNVLESPSIRPTAAPGDGKTADPGSWGLHDACPPGCGIGICTESLGCESCEIRIDDDKREKPEVGRWEVRRQSRRRTLEVRFPPPLSWMFSRGGRSSRFLKAERRDGRFVLTEMRIDPQPEMLRAFRRDGRLRLKLVGSEQNVDGSAIENPKADIESITVDGEVEVSSDRQSEENGERWELPRVRSEGQRCVEVVSGNGAAPLWWNHRFMTTV</sequence>
<dbReference type="PANTHER" id="PTHR33155">
    <property type="entry name" value="FANTASTIC FOUR-LIKE PROTEIN (DUF3049)"/>
    <property type="match status" value="1"/>
</dbReference>
<accession>A0A835R6S7</accession>
<gene>
    <name evidence="3" type="ORF">HPP92_011806</name>
</gene>
<keyword evidence="4" id="KW-1185">Reference proteome</keyword>
<dbReference type="PANTHER" id="PTHR33155:SF27">
    <property type="entry name" value="FANTASTIC FOUR-LIKE PROTEIN (DUF3049)"/>
    <property type="match status" value="1"/>
</dbReference>
<evidence type="ECO:0000259" key="2">
    <source>
        <dbReference type="Pfam" id="PF11250"/>
    </source>
</evidence>
<dbReference type="AlphaFoldDB" id="A0A835R6S7"/>
<protein>
    <recommendedName>
        <fullName evidence="2">FAF domain-containing protein</fullName>
    </recommendedName>
</protein>
<evidence type="ECO:0000256" key="1">
    <source>
        <dbReference type="ARBA" id="ARBA00008690"/>
    </source>
</evidence>
<dbReference type="InterPro" id="IPR046431">
    <property type="entry name" value="FAF_dom"/>
</dbReference>
<feature type="domain" description="FAF" evidence="2">
    <location>
        <begin position="133"/>
        <end position="188"/>
    </location>
</feature>
<dbReference type="OrthoDB" id="1904110at2759"/>
<organism evidence="3 4">
    <name type="scientific">Vanilla planifolia</name>
    <name type="common">Vanilla</name>
    <dbReference type="NCBI Taxonomy" id="51239"/>
    <lineage>
        <taxon>Eukaryota</taxon>
        <taxon>Viridiplantae</taxon>
        <taxon>Streptophyta</taxon>
        <taxon>Embryophyta</taxon>
        <taxon>Tracheophyta</taxon>
        <taxon>Spermatophyta</taxon>
        <taxon>Magnoliopsida</taxon>
        <taxon>Liliopsida</taxon>
        <taxon>Asparagales</taxon>
        <taxon>Orchidaceae</taxon>
        <taxon>Vanilloideae</taxon>
        <taxon>Vanilleae</taxon>
        <taxon>Vanilla</taxon>
    </lineage>
</organism>
<evidence type="ECO:0000313" key="4">
    <source>
        <dbReference type="Proteomes" id="UP000636800"/>
    </source>
</evidence>
<dbReference type="Proteomes" id="UP000636800">
    <property type="component" value="Chromosome 5"/>
</dbReference>
<reference evidence="3 4" key="1">
    <citation type="journal article" date="2020" name="Nat. Food">
        <title>A phased Vanilla planifolia genome enables genetic improvement of flavour and production.</title>
        <authorList>
            <person name="Hasing T."/>
            <person name="Tang H."/>
            <person name="Brym M."/>
            <person name="Khazi F."/>
            <person name="Huang T."/>
            <person name="Chambers A.H."/>
        </authorList>
    </citation>
    <scope>NUCLEOTIDE SEQUENCE [LARGE SCALE GENOMIC DNA]</scope>
    <source>
        <tissue evidence="3">Leaf</tissue>
    </source>
</reference>
<evidence type="ECO:0000313" key="3">
    <source>
        <dbReference type="EMBL" id="KAG0480948.1"/>
    </source>
</evidence>
<proteinExistence type="inferred from homology"/>
<dbReference type="Pfam" id="PF11250">
    <property type="entry name" value="FAF"/>
    <property type="match status" value="1"/>
</dbReference>
<dbReference type="EMBL" id="JADCNL010000005">
    <property type="protein sequence ID" value="KAG0480948.1"/>
    <property type="molecule type" value="Genomic_DNA"/>
</dbReference>
<name>A0A835R6S7_VANPL</name>
<comment type="caution">
    <text evidence="3">The sequence shown here is derived from an EMBL/GenBank/DDBJ whole genome shotgun (WGS) entry which is preliminary data.</text>
</comment>
<comment type="similarity">
    <text evidence="1">Belongs to the fantastic four family.</text>
</comment>